<dbReference type="GO" id="GO:0016491">
    <property type="term" value="F:oxidoreductase activity"/>
    <property type="evidence" value="ECO:0007669"/>
    <property type="project" value="UniProtKB-KW"/>
</dbReference>
<evidence type="ECO:0000259" key="3">
    <source>
        <dbReference type="SMART" id="SM00822"/>
    </source>
</evidence>
<dbReference type="Proteomes" id="UP000030466">
    <property type="component" value="Unassembled WGS sequence"/>
</dbReference>
<dbReference type="InterPro" id="IPR002347">
    <property type="entry name" value="SDR_fam"/>
</dbReference>
<comment type="similarity">
    <text evidence="1">Belongs to the short-chain dehydrogenases/reductases (SDR) family.</text>
</comment>
<dbReference type="SMART" id="SM00822">
    <property type="entry name" value="PKS_KR"/>
    <property type="match status" value="1"/>
</dbReference>
<organism evidence="4 5">
    <name type="scientific">Kocuria rosea subsp. polaris</name>
    <dbReference type="NCBI Taxonomy" id="136273"/>
    <lineage>
        <taxon>Bacteria</taxon>
        <taxon>Bacillati</taxon>
        <taxon>Actinomycetota</taxon>
        <taxon>Actinomycetes</taxon>
        <taxon>Micrococcales</taxon>
        <taxon>Micrococcaceae</taxon>
        <taxon>Kocuria</taxon>
    </lineage>
</organism>
<name>A0A0A6VVW6_KOCRO</name>
<dbReference type="PANTHER" id="PTHR44196">
    <property type="entry name" value="DEHYDROGENASE/REDUCTASE SDR FAMILY MEMBER 7B"/>
    <property type="match status" value="1"/>
</dbReference>
<protein>
    <submittedName>
        <fullName evidence="4">Short-chain dehydrogenase</fullName>
    </submittedName>
</protein>
<dbReference type="Pfam" id="PF00106">
    <property type="entry name" value="adh_short"/>
    <property type="match status" value="1"/>
</dbReference>
<dbReference type="SUPFAM" id="SSF51735">
    <property type="entry name" value="NAD(P)-binding Rossmann-fold domains"/>
    <property type="match status" value="1"/>
</dbReference>
<dbReference type="RefSeq" id="WP_035923498.1">
    <property type="nucleotide sequence ID" value="NZ_JSUH01000001.1"/>
</dbReference>
<evidence type="ECO:0000313" key="5">
    <source>
        <dbReference type="Proteomes" id="UP000030466"/>
    </source>
</evidence>
<evidence type="ECO:0000256" key="1">
    <source>
        <dbReference type="ARBA" id="ARBA00006484"/>
    </source>
</evidence>
<dbReference type="CDD" id="cd05233">
    <property type="entry name" value="SDR_c"/>
    <property type="match status" value="1"/>
</dbReference>
<dbReference type="Gene3D" id="3.40.50.720">
    <property type="entry name" value="NAD(P)-binding Rossmann-like Domain"/>
    <property type="match status" value="1"/>
</dbReference>
<dbReference type="PRINTS" id="PR00081">
    <property type="entry name" value="GDHRDH"/>
</dbReference>
<reference evidence="4 5" key="1">
    <citation type="journal article" date="2003" name="Int. J. Syst. Evol. Microbiol.">
        <title>Kocuria polaris sp. nov., an orange-pigmented psychrophilic bacterium isolated from an Antarctic cyanobacterial mat sample.</title>
        <authorList>
            <person name="Reddy G.S."/>
            <person name="Prakash J.S."/>
            <person name="Prabahar V."/>
            <person name="Matsumoto G.I."/>
            <person name="Stackebrandt E."/>
            <person name="Shivaji S."/>
        </authorList>
    </citation>
    <scope>NUCLEOTIDE SEQUENCE [LARGE SCALE GENOMIC DNA]</scope>
    <source>
        <strain evidence="4 5">CMS 76or</strain>
    </source>
</reference>
<dbReference type="PANTHER" id="PTHR44196:SF3">
    <property type="entry name" value="SHORT CHAIN DEHYDROGENASE FAMILY PROTEIN"/>
    <property type="match status" value="1"/>
</dbReference>
<dbReference type="GO" id="GO:0016020">
    <property type="term" value="C:membrane"/>
    <property type="evidence" value="ECO:0007669"/>
    <property type="project" value="TreeGrafter"/>
</dbReference>
<sequence length="224" mass="23472">MDLNGARILVVGATGVLGRRLCERLSERTTDIVVTGRSASAAEELRRGLGLRAAHALDLVDHDEAAEVVRRAAEELGGLDAVVIATGVAAFGPAADEDEAVVEELFEVNALGPMAVIRAALPHVADGGAVAVLTGVVAELPLAGMAGYAASKAAMASWLGSLRRELRRRRIAVMDARLPHMDTGLVDRALTGLPPRLPPGHNVDDVIAAVERGLERGVHELRID</sequence>
<evidence type="ECO:0000256" key="2">
    <source>
        <dbReference type="ARBA" id="ARBA00023002"/>
    </source>
</evidence>
<evidence type="ECO:0000313" key="4">
    <source>
        <dbReference type="EMBL" id="KHD99005.1"/>
    </source>
</evidence>
<feature type="domain" description="Ketoreductase" evidence="3">
    <location>
        <begin position="6"/>
        <end position="181"/>
    </location>
</feature>
<proteinExistence type="inferred from homology"/>
<keyword evidence="2" id="KW-0560">Oxidoreductase</keyword>
<dbReference type="AlphaFoldDB" id="A0A0A6VVW6"/>
<gene>
    <name evidence="4" type="ORF">GY22_01325</name>
</gene>
<dbReference type="EMBL" id="JSUH01000001">
    <property type="protein sequence ID" value="KHD99005.1"/>
    <property type="molecule type" value="Genomic_DNA"/>
</dbReference>
<dbReference type="OrthoDB" id="3784334at2"/>
<comment type="caution">
    <text evidence="4">The sequence shown here is derived from an EMBL/GenBank/DDBJ whole genome shotgun (WGS) entry which is preliminary data.</text>
</comment>
<keyword evidence="5" id="KW-1185">Reference proteome</keyword>
<dbReference type="InterPro" id="IPR057326">
    <property type="entry name" value="KR_dom"/>
</dbReference>
<accession>A0A0A6VVW6</accession>
<dbReference type="InterPro" id="IPR036291">
    <property type="entry name" value="NAD(P)-bd_dom_sf"/>
</dbReference>